<dbReference type="EMBL" id="JAZIBG010000052">
    <property type="protein sequence ID" value="MEF7616988.1"/>
    <property type="molecule type" value="Genomic_DNA"/>
</dbReference>
<dbReference type="PANTHER" id="PTHR34501:SF9">
    <property type="entry name" value="MAJOR OUTER MEMBRANE PROTEIN P.IA"/>
    <property type="match status" value="1"/>
</dbReference>
<feature type="signal peptide" evidence="11">
    <location>
        <begin position="1"/>
        <end position="29"/>
    </location>
</feature>
<evidence type="ECO:0000256" key="11">
    <source>
        <dbReference type="SAM" id="SignalP"/>
    </source>
</evidence>
<reference evidence="13 14" key="1">
    <citation type="submission" date="2024-02" db="EMBL/GenBank/DDBJ databases">
        <title>Genome sequence of Aquincola sp. MAHUQ-54.</title>
        <authorList>
            <person name="Huq M.A."/>
        </authorList>
    </citation>
    <scope>NUCLEOTIDE SEQUENCE [LARGE SCALE GENOMIC DNA]</scope>
    <source>
        <strain evidence="13 14">MAHUQ-54</strain>
    </source>
</reference>
<dbReference type="InterPro" id="IPR050298">
    <property type="entry name" value="Gram-neg_bact_OMP"/>
</dbReference>
<dbReference type="InterPro" id="IPR033900">
    <property type="entry name" value="Gram_neg_porin_domain"/>
</dbReference>
<dbReference type="InterPro" id="IPR023614">
    <property type="entry name" value="Porin_dom_sf"/>
</dbReference>
<comment type="subunit">
    <text evidence="2">Homotrimer.</text>
</comment>
<keyword evidence="10" id="KW-0998">Cell outer membrane</keyword>
<evidence type="ECO:0000313" key="14">
    <source>
        <dbReference type="Proteomes" id="UP001336250"/>
    </source>
</evidence>
<organism evidence="13 14">
    <name type="scientific">Aquincola agrisoli</name>
    <dbReference type="NCBI Taxonomy" id="3119538"/>
    <lineage>
        <taxon>Bacteria</taxon>
        <taxon>Pseudomonadati</taxon>
        <taxon>Pseudomonadota</taxon>
        <taxon>Betaproteobacteria</taxon>
        <taxon>Burkholderiales</taxon>
        <taxon>Sphaerotilaceae</taxon>
        <taxon>Aquincola</taxon>
    </lineage>
</organism>
<evidence type="ECO:0000256" key="2">
    <source>
        <dbReference type="ARBA" id="ARBA00011233"/>
    </source>
</evidence>
<dbReference type="AlphaFoldDB" id="A0AAW9QKU4"/>
<keyword evidence="5" id="KW-0812">Transmembrane</keyword>
<evidence type="ECO:0000256" key="10">
    <source>
        <dbReference type="ARBA" id="ARBA00023237"/>
    </source>
</evidence>
<keyword evidence="4" id="KW-1134">Transmembrane beta strand</keyword>
<evidence type="ECO:0000256" key="8">
    <source>
        <dbReference type="ARBA" id="ARBA00023114"/>
    </source>
</evidence>
<keyword evidence="8" id="KW-0626">Porin</keyword>
<evidence type="ECO:0000256" key="3">
    <source>
        <dbReference type="ARBA" id="ARBA00022448"/>
    </source>
</evidence>
<sequence length="354" mass="37346">MTHRTLSRTVRQATCLGGALLPMLCAAQASNVTVYGIVDAAARRASNAGPDGASRVTLEDGIFTGSRLGFRVREDLGGGLSTLVTMESGFDPSSGTSSQASPTADFGQVAAATRFWGRDIHIGLRSSAGWGLTLGRQYTLAHQMAGRFQPQGNPNNLALSVFSSHHIARQDNVLKFDVKVAGIELAASRTLGEAAGSHGSDAWAVSAGYTAGPVSVGGYVQRLKNLADTEQRKIVGLGGNYTLADKATLFAGAMRRTNEASPQTNQVWTLGANYAVLPRVTLTAAYLHDKQGGSAALQGKRRVGYVSASYAFSKRSDVYAVIDHNRVEGGYAKPAFMGTLGSQTAYTLALRHKF</sequence>
<evidence type="ECO:0000259" key="12">
    <source>
        <dbReference type="Pfam" id="PF13609"/>
    </source>
</evidence>
<dbReference type="GO" id="GO:0046930">
    <property type="term" value="C:pore complex"/>
    <property type="evidence" value="ECO:0007669"/>
    <property type="project" value="UniProtKB-KW"/>
</dbReference>
<gene>
    <name evidence="13" type="ORF">V4F39_23955</name>
</gene>
<dbReference type="SUPFAM" id="SSF56935">
    <property type="entry name" value="Porins"/>
    <property type="match status" value="1"/>
</dbReference>
<evidence type="ECO:0000256" key="4">
    <source>
        <dbReference type="ARBA" id="ARBA00022452"/>
    </source>
</evidence>
<keyword evidence="3" id="KW-0813">Transport</keyword>
<dbReference type="Pfam" id="PF13609">
    <property type="entry name" value="Porin_4"/>
    <property type="match status" value="1"/>
</dbReference>
<dbReference type="GO" id="GO:0015288">
    <property type="term" value="F:porin activity"/>
    <property type="evidence" value="ECO:0007669"/>
    <property type="project" value="UniProtKB-KW"/>
</dbReference>
<dbReference type="CDD" id="cd00342">
    <property type="entry name" value="gram_neg_porins"/>
    <property type="match status" value="1"/>
</dbReference>
<evidence type="ECO:0000313" key="13">
    <source>
        <dbReference type="EMBL" id="MEF7616988.1"/>
    </source>
</evidence>
<dbReference type="RefSeq" id="WP_332292630.1">
    <property type="nucleotide sequence ID" value="NZ_JAZIBG010000052.1"/>
</dbReference>
<dbReference type="PANTHER" id="PTHR34501">
    <property type="entry name" value="PROTEIN YDDL-RELATED"/>
    <property type="match status" value="1"/>
</dbReference>
<dbReference type="Proteomes" id="UP001336250">
    <property type="component" value="Unassembled WGS sequence"/>
</dbReference>
<comment type="caution">
    <text evidence="13">The sequence shown here is derived from an EMBL/GenBank/DDBJ whole genome shotgun (WGS) entry which is preliminary data.</text>
</comment>
<accession>A0AAW9QKU4</accession>
<evidence type="ECO:0000256" key="7">
    <source>
        <dbReference type="ARBA" id="ARBA00023065"/>
    </source>
</evidence>
<evidence type="ECO:0000256" key="6">
    <source>
        <dbReference type="ARBA" id="ARBA00022729"/>
    </source>
</evidence>
<proteinExistence type="predicted"/>
<feature type="chain" id="PRO_5043914441" evidence="11">
    <location>
        <begin position="30"/>
        <end position="354"/>
    </location>
</feature>
<dbReference type="GO" id="GO:0009279">
    <property type="term" value="C:cell outer membrane"/>
    <property type="evidence" value="ECO:0007669"/>
    <property type="project" value="UniProtKB-SubCell"/>
</dbReference>
<evidence type="ECO:0000256" key="5">
    <source>
        <dbReference type="ARBA" id="ARBA00022692"/>
    </source>
</evidence>
<protein>
    <submittedName>
        <fullName evidence="13">Porin</fullName>
    </submittedName>
</protein>
<comment type="subcellular location">
    <subcellularLocation>
        <location evidence="1">Cell outer membrane</location>
        <topology evidence="1">Multi-pass membrane protein</topology>
    </subcellularLocation>
</comment>
<keyword evidence="7" id="KW-0406">Ion transport</keyword>
<name>A0AAW9QKU4_9BURK</name>
<dbReference type="Gene3D" id="2.40.160.10">
    <property type="entry name" value="Porin"/>
    <property type="match status" value="1"/>
</dbReference>
<evidence type="ECO:0000256" key="9">
    <source>
        <dbReference type="ARBA" id="ARBA00023136"/>
    </source>
</evidence>
<dbReference type="GO" id="GO:0006811">
    <property type="term" value="P:monoatomic ion transport"/>
    <property type="evidence" value="ECO:0007669"/>
    <property type="project" value="UniProtKB-KW"/>
</dbReference>
<keyword evidence="6 11" id="KW-0732">Signal</keyword>
<evidence type="ECO:0000256" key="1">
    <source>
        <dbReference type="ARBA" id="ARBA00004571"/>
    </source>
</evidence>
<feature type="domain" description="Porin" evidence="12">
    <location>
        <begin position="26"/>
        <end position="328"/>
    </location>
</feature>
<keyword evidence="9" id="KW-0472">Membrane</keyword>
<keyword evidence="14" id="KW-1185">Reference proteome</keyword>